<reference evidence="7 8" key="2">
    <citation type="journal article" date="2019" name="Nat. Med.">
        <title>A library of human gut bacterial isolates paired with longitudinal multiomics data enables mechanistic microbiome research.</title>
        <authorList>
            <person name="Poyet M."/>
            <person name="Groussin M."/>
            <person name="Gibbons S.M."/>
            <person name="Avila-Pacheco J."/>
            <person name="Jiang X."/>
            <person name="Kearney S.M."/>
            <person name="Perrotta A.R."/>
            <person name="Berdy B."/>
            <person name="Zhao S."/>
            <person name="Lieberman T.D."/>
            <person name="Swanson P.K."/>
            <person name="Smith M."/>
            <person name="Roesemann S."/>
            <person name="Alexander J.E."/>
            <person name="Rich S.A."/>
            <person name="Livny J."/>
            <person name="Vlamakis H."/>
            <person name="Clish C."/>
            <person name="Bullock K."/>
            <person name="Deik A."/>
            <person name="Scott J."/>
            <person name="Pierce K.A."/>
            <person name="Xavier R.J."/>
            <person name="Alm E.J."/>
        </authorList>
    </citation>
    <scope>NUCLEOTIDE SEQUENCE [LARGE SCALE GENOMIC DNA]</scope>
    <source>
        <strain evidence="3 7">BIOML-A162</strain>
        <strain evidence="2 8">BIOML-A188</strain>
    </source>
</reference>
<dbReference type="OMA" id="MSYARTI"/>
<dbReference type="AlphaFoldDB" id="A0A0P0F6B4"/>
<feature type="signal peptide" evidence="1">
    <location>
        <begin position="1"/>
        <end position="21"/>
    </location>
</feature>
<evidence type="ECO:0000313" key="4">
    <source>
        <dbReference type="EMBL" id="MDC2237654.1"/>
    </source>
</evidence>
<accession>A0A0P0F6B4</accession>
<protein>
    <submittedName>
        <fullName evidence="5">Uncharacterized protein</fullName>
    </submittedName>
</protein>
<sequence length="393" mass="46030">MKTIKYLLLVLLCYCTAQVYSQNKASWVPDSIASQIPVIQNQAREWKQKIYENPKDEKAWMSYARTIQTLKSLTPGDDIEKEINEMMDKMKKEIPNTATYALIQNMILPFGKNDMTFDEIIDKWPDAVMHYPVYMGLSFSNKDRLKDISTRWYQSGAYPVQSLNYTYNELTSAEKDALIFTDVNWTLFGSYLLQYGKGLFDDKKVILSGLILPSFSMNRLTEELGIPEFKDTDPEFYKSKTPTATFANEIKKRIEHIAKYTNRPIYISVSTNEAVKDLLKDHLYTEGLLMRYSAKPYDNLAIMRRNYENTYLLDYLYESFYPETLTNVCLDLKGVKMLSIYYVPAFKSLLQFYKESGDVTHYDKLHALLESIIKKADYYNEEVRERYLKSINF</sequence>
<dbReference type="Proteomes" id="UP000284785">
    <property type="component" value="Unassembled WGS sequence"/>
</dbReference>
<evidence type="ECO:0000313" key="7">
    <source>
        <dbReference type="Proteomes" id="UP000436858"/>
    </source>
</evidence>
<evidence type="ECO:0000313" key="6">
    <source>
        <dbReference type="Proteomes" id="UP000284785"/>
    </source>
</evidence>
<evidence type="ECO:0000313" key="2">
    <source>
        <dbReference type="EMBL" id="KAB4315451.1"/>
    </source>
</evidence>
<reference evidence="4" key="3">
    <citation type="submission" date="2022-10" db="EMBL/GenBank/DDBJ databases">
        <title>Human gut microbiome strain richness.</title>
        <authorList>
            <person name="Chen-Liaw A."/>
        </authorList>
    </citation>
    <scope>NUCLEOTIDE SEQUENCE</scope>
    <source>
        <strain evidence="4">1001283st1_A3_1001283B150304_161114</strain>
    </source>
</reference>
<feature type="chain" id="PRO_5002966465" evidence="1">
    <location>
        <begin position="22"/>
        <end position="393"/>
    </location>
</feature>
<evidence type="ECO:0000313" key="5">
    <source>
        <dbReference type="EMBL" id="RHD86101.1"/>
    </source>
</evidence>
<comment type="caution">
    <text evidence="5">The sequence shown here is derived from an EMBL/GenBank/DDBJ whole genome shotgun (WGS) entry which is preliminary data.</text>
</comment>
<evidence type="ECO:0000313" key="8">
    <source>
        <dbReference type="Proteomes" id="UP000440614"/>
    </source>
</evidence>
<organism evidence="5 6">
    <name type="scientific">Bacteroides thetaiotaomicron</name>
    <dbReference type="NCBI Taxonomy" id="818"/>
    <lineage>
        <taxon>Bacteria</taxon>
        <taxon>Pseudomonadati</taxon>
        <taxon>Bacteroidota</taxon>
        <taxon>Bacteroidia</taxon>
        <taxon>Bacteroidales</taxon>
        <taxon>Bacteroidaceae</taxon>
        <taxon>Bacteroides</taxon>
    </lineage>
</organism>
<gene>
    <name evidence="5" type="ORF">DW780_16495</name>
    <name evidence="3" type="ORF">GAN91_10035</name>
    <name evidence="2" type="ORF">GAO51_02315</name>
    <name evidence="4" type="ORF">PO127_18100</name>
</gene>
<reference evidence="5 6" key="1">
    <citation type="submission" date="2018-08" db="EMBL/GenBank/DDBJ databases">
        <title>A genome reference for cultivated species of the human gut microbiota.</title>
        <authorList>
            <person name="Zou Y."/>
            <person name="Xue W."/>
            <person name="Luo G."/>
        </authorList>
    </citation>
    <scope>NUCLEOTIDE SEQUENCE [LARGE SCALE GENOMIC DNA]</scope>
    <source>
        <strain evidence="5 6">AM30-26</strain>
    </source>
</reference>
<dbReference type="Proteomes" id="UP001217776">
    <property type="component" value="Unassembled WGS sequence"/>
</dbReference>
<dbReference type="RefSeq" id="WP_008767426.1">
    <property type="nucleotide sequence ID" value="NZ_BAABXH010000001.1"/>
</dbReference>
<dbReference type="Proteomes" id="UP000436858">
    <property type="component" value="Unassembled WGS sequence"/>
</dbReference>
<dbReference type="EMBL" id="JAQNVG010000033">
    <property type="protein sequence ID" value="MDC2237654.1"/>
    <property type="molecule type" value="Genomic_DNA"/>
</dbReference>
<proteinExistence type="predicted"/>
<dbReference type="EMBL" id="WCRY01000008">
    <property type="protein sequence ID" value="KAB4482940.1"/>
    <property type="molecule type" value="Genomic_DNA"/>
</dbReference>
<keyword evidence="1" id="KW-0732">Signal</keyword>
<dbReference type="KEGG" id="btho:Btheta7330_05118"/>
<dbReference type="EMBL" id="WCSY01000002">
    <property type="protein sequence ID" value="KAB4315451.1"/>
    <property type="molecule type" value="Genomic_DNA"/>
</dbReference>
<evidence type="ECO:0000256" key="1">
    <source>
        <dbReference type="SAM" id="SignalP"/>
    </source>
</evidence>
<evidence type="ECO:0000313" key="3">
    <source>
        <dbReference type="EMBL" id="KAB4482940.1"/>
    </source>
</evidence>
<name>A0A0P0F6B4_BACT4</name>
<dbReference type="EMBL" id="QSJP01000015">
    <property type="protein sequence ID" value="RHD86101.1"/>
    <property type="molecule type" value="Genomic_DNA"/>
</dbReference>
<accession>C6IJE8</accession>
<dbReference type="GeneID" id="60924367"/>
<dbReference type="Proteomes" id="UP000440614">
    <property type="component" value="Unassembled WGS sequence"/>
</dbReference>